<gene>
    <name evidence="7" type="ORF">GRX03_10765</name>
</gene>
<dbReference type="PANTHER" id="PTHR43066">
    <property type="entry name" value="RHOMBOID-RELATED PROTEIN"/>
    <property type="match status" value="1"/>
</dbReference>
<evidence type="ECO:0000256" key="1">
    <source>
        <dbReference type="ARBA" id="ARBA00004141"/>
    </source>
</evidence>
<evidence type="ECO:0000256" key="3">
    <source>
        <dbReference type="ARBA" id="ARBA00022989"/>
    </source>
</evidence>
<feature type="transmembrane region" description="Helical" evidence="5">
    <location>
        <begin position="12"/>
        <end position="38"/>
    </location>
</feature>
<dbReference type="SUPFAM" id="SSF144091">
    <property type="entry name" value="Rhomboid-like"/>
    <property type="match status" value="1"/>
</dbReference>
<dbReference type="EMBL" id="WUUT01000004">
    <property type="protein sequence ID" value="MXR52078.1"/>
    <property type="molecule type" value="Genomic_DNA"/>
</dbReference>
<dbReference type="InterPro" id="IPR035952">
    <property type="entry name" value="Rhomboid-like_sf"/>
</dbReference>
<protein>
    <submittedName>
        <fullName evidence="7">Rhomboid family intramembrane serine protease</fullName>
    </submittedName>
</protein>
<evidence type="ECO:0000256" key="2">
    <source>
        <dbReference type="ARBA" id="ARBA00022692"/>
    </source>
</evidence>
<dbReference type="GO" id="GO:0006508">
    <property type="term" value="P:proteolysis"/>
    <property type="evidence" value="ECO:0007669"/>
    <property type="project" value="UniProtKB-KW"/>
</dbReference>
<dbReference type="GO" id="GO:0004252">
    <property type="term" value="F:serine-type endopeptidase activity"/>
    <property type="evidence" value="ECO:0007669"/>
    <property type="project" value="InterPro"/>
</dbReference>
<dbReference type="GO" id="GO:0016020">
    <property type="term" value="C:membrane"/>
    <property type="evidence" value="ECO:0007669"/>
    <property type="project" value="UniProtKB-SubCell"/>
</dbReference>
<evidence type="ECO:0000313" key="7">
    <source>
        <dbReference type="EMBL" id="MXR52078.1"/>
    </source>
</evidence>
<dbReference type="AlphaFoldDB" id="A0A6B0T1I7"/>
<proteinExistence type="predicted"/>
<sequence>MARGSGMAVLELLFVFFLVYLLQIVTAFAGIVAELFVLSAPVSENPWTVVTSIYAHNGPGHLLSNAVALVVFGWPVARATTKVRFHLFVVASGSIAGVTQVLVSSAGGVLGASGAVFALLGYLLAGNRLSSSLARIVRLPTWASLLVFVAIAAVVTLATASPGVALIAHFAGLLVGLLAGRLGLLDTGSSHQGTDPAHA</sequence>
<dbReference type="OrthoDB" id="169619at2157"/>
<feature type="transmembrane region" description="Helical" evidence="5">
    <location>
        <begin position="58"/>
        <end position="76"/>
    </location>
</feature>
<name>A0A6B0T1I7_9EURY</name>
<dbReference type="Gene3D" id="1.20.1540.10">
    <property type="entry name" value="Rhomboid-like"/>
    <property type="match status" value="1"/>
</dbReference>
<keyword evidence="7" id="KW-0645">Protease</keyword>
<feature type="transmembrane region" description="Helical" evidence="5">
    <location>
        <begin position="109"/>
        <end position="127"/>
    </location>
</feature>
<feature type="transmembrane region" description="Helical" evidence="5">
    <location>
        <begin position="164"/>
        <end position="184"/>
    </location>
</feature>
<evidence type="ECO:0000256" key="4">
    <source>
        <dbReference type="ARBA" id="ARBA00023136"/>
    </source>
</evidence>
<feature type="transmembrane region" description="Helical" evidence="5">
    <location>
        <begin position="139"/>
        <end position="158"/>
    </location>
</feature>
<comment type="subcellular location">
    <subcellularLocation>
        <location evidence="1">Membrane</location>
        <topology evidence="1">Multi-pass membrane protein</topology>
    </subcellularLocation>
</comment>
<evidence type="ECO:0000256" key="5">
    <source>
        <dbReference type="SAM" id="Phobius"/>
    </source>
</evidence>
<dbReference type="RefSeq" id="WP_159764223.1">
    <property type="nucleotide sequence ID" value="NZ_WUUT01000004.1"/>
</dbReference>
<dbReference type="PANTHER" id="PTHR43066:SF11">
    <property type="entry name" value="PEPTIDASE S54 RHOMBOID DOMAIN-CONTAINING PROTEIN"/>
    <property type="match status" value="1"/>
</dbReference>
<feature type="transmembrane region" description="Helical" evidence="5">
    <location>
        <begin position="83"/>
        <end position="103"/>
    </location>
</feature>
<keyword evidence="8" id="KW-1185">Reference proteome</keyword>
<keyword evidence="7" id="KW-0378">Hydrolase</keyword>
<dbReference type="Pfam" id="PF01694">
    <property type="entry name" value="Rhomboid"/>
    <property type="match status" value="1"/>
</dbReference>
<dbReference type="Proteomes" id="UP000466535">
    <property type="component" value="Unassembled WGS sequence"/>
</dbReference>
<keyword evidence="3 5" id="KW-1133">Transmembrane helix</keyword>
<keyword evidence="2 5" id="KW-0812">Transmembrane</keyword>
<feature type="domain" description="Peptidase S54 rhomboid" evidence="6">
    <location>
        <begin position="45"/>
        <end position="182"/>
    </location>
</feature>
<reference evidence="7 8" key="1">
    <citation type="submission" date="2019-12" db="EMBL/GenBank/DDBJ databases">
        <title>Isolation and characterization of three novel carbon monoxide-oxidizing members of Halobacteria from salione crusts and soils.</title>
        <authorList>
            <person name="Myers M.R."/>
            <person name="King G.M."/>
        </authorList>
    </citation>
    <scope>NUCLEOTIDE SEQUENCE [LARGE SCALE GENOMIC DNA]</scope>
    <source>
        <strain evidence="7 8">WSH3</strain>
    </source>
</reference>
<evidence type="ECO:0000259" key="6">
    <source>
        <dbReference type="Pfam" id="PF01694"/>
    </source>
</evidence>
<accession>A0A6B0T1I7</accession>
<evidence type="ECO:0000313" key="8">
    <source>
        <dbReference type="Proteomes" id="UP000466535"/>
    </source>
</evidence>
<keyword evidence="4 5" id="KW-0472">Membrane</keyword>
<comment type="caution">
    <text evidence="7">The sequence shown here is derived from an EMBL/GenBank/DDBJ whole genome shotgun (WGS) entry which is preliminary data.</text>
</comment>
<organism evidence="7 8">
    <name type="scientific">Halovenus carboxidivorans</name>
    <dbReference type="NCBI Taxonomy" id="2692199"/>
    <lineage>
        <taxon>Archaea</taxon>
        <taxon>Methanobacteriati</taxon>
        <taxon>Methanobacteriota</taxon>
        <taxon>Stenosarchaea group</taxon>
        <taxon>Halobacteria</taxon>
        <taxon>Halobacteriales</taxon>
        <taxon>Haloarculaceae</taxon>
        <taxon>Halovenus</taxon>
    </lineage>
</organism>
<dbReference type="InterPro" id="IPR022764">
    <property type="entry name" value="Peptidase_S54_rhomboid_dom"/>
</dbReference>